<dbReference type="CTD" id="59340"/>
<sequence length="389" mass="44512">MLANNSTIALTSIKISLTFLMSLLAIAIMLGNVVVILAFIVDRNLRHRSNYFFLNLAIADFFVGAIAIPLYIPSSLTYWTSGKQACVFWLITDYLLCTASVYNIVLISYDRYQSVSNAVWYRAQHSGTWKIATQMVAVWIFSFMTNGPMILISDSWQNSTTECEPGFLKKWYFALPTSLLEFLIPILLVAYFSAHIYWSLWKREKLSRCLSHPVLPSDSSSSDHGHSCRQDPDSRATLPARKETTASLGSDKSRRKSSLLFSIRAYKNSNVIASKMGFLSHSDSLALQQREHIELFRARKLAKSLAILLAAFAICWAPYSLTTVIYSFFPERNLTKSTWYHTAFWLQWFNSFVNPFLYPLCHKRFQKAFLKILPVRRQSTPPHNRSIST</sequence>
<feature type="domain" description="G-protein coupled receptors family 1 profile" evidence="12">
    <location>
        <begin position="31"/>
        <end position="358"/>
    </location>
</feature>
<keyword evidence="3 9" id="KW-0812">Transmembrane</keyword>
<keyword evidence="7 9" id="KW-0675">Receptor</keyword>
<evidence type="ECO:0000313" key="13">
    <source>
        <dbReference type="EMBL" id="AAK97379.1"/>
    </source>
</evidence>
<dbReference type="Gene3D" id="1.20.1070.10">
    <property type="entry name" value="Rhodopsin 7-helix transmembrane proteins"/>
    <property type="match status" value="1"/>
</dbReference>
<feature type="region of interest" description="Disordered" evidence="10">
    <location>
        <begin position="215"/>
        <end position="251"/>
    </location>
</feature>
<dbReference type="Ensembl" id="ENSCPOT00000001964.3">
    <property type="protein sequence ID" value="ENSCPOP00000001751.2"/>
    <property type="gene ID" value="ENSCPOG00000001943.4"/>
</dbReference>
<dbReference type="GO" id="GO:0006954">
    <property type="term" value="P:inflammatory response"/>
    <property type="evidence" value="ECO:0007669"/>
    <property type="project" value="InterPro"/>
</dbReference>
<dbReference type="eggNOG" id="KOG3656">
    <property type="taxonomic scope" value="Eukaryota"/>
</dbReference>
<evidence type="ECO:0000313" key="15">
    <source>
        <dbReference type="Proteomes" id="UP000005447"/>
    </source>
</evidence>
<organism evidence="13">
    <name type="scientific">Cavia porcellus</name>
    <name type="common">Guinea pig</name>
    <dbReference type="NCBI Taxonomy" id="10141"/>
    <lineage>
        <taxon>Eukaryota</taxon>
        <taxon>Metazoa</taxon>
        <taxon>Chordata</taxon>
        <taxon>Craniata</taxon>
        <taxon>Vertebrata</taxon>
        <taxon>Euteleostomi</taxon>
        <taxon>Mammalia</taxon>
        <taxon>Eutheria</taxon>
        <taxon>Euarchontoglires</taxon>
        <taxon>Glires</taxon>
        <taxon>Rodentia</taxon>
        <taxon>Hystricomorpha</taxon>
        <taxon>Caviidae</taxon>
        <taxon>Cavia</taxon>
    </lineage>
</organism>
<feature type="transmembrane region" description="Helical" evidence="11">
    <location>
        <begin position="87"/>
        <end position="109"/>
    </location>
</feature>
<dbReference type="ChEMBL" id="CHEMBL1255160"/>
<dbReference type="PANTHER" id="PTHR24247">
    <property type="entry name" value="5-HYDROXYTRYPTAMINE RECEPTOR"/>
    <property type="match status" value="1"/>
</dbReference>
<reference evidence="15" key="2">
    <citation type="journal article" date="2011" name="Nature">
        <title>A high-resolution map of human evolutionary constraint using 29 mammals.</title>
        <authorList>
            <person name="Lindblad-Toh K."/>
            <person name="Garber M."/>
            <person name="Zuk O."/>
            <person name="Lin M.F."/>
            <person name="Parker B.J."/>
            <person name="Washietl S."/>
            <person name="Kheradpour P."/>
            <person name="Ernst J."/>
            <person name="Jordan G."/>
            <person name="Mauceli E."/>
            <person name="Ward L.D."/>
            <person name="Lowe C.B."/>
            <person name="Holloway A.K."/>
            <person name="Clamp M."/>
            <person name="Gnerre S."/>
            <person name="Alfoldi J."/>
            <person name="Beal K."/>
            <person name="Chang J."/>
            <person name="Clawson H."/>
            <person name="Cuff J."/>
            <person name="Di Palma F."/>
            <person name="Fitzgerald S."/>
            <person name="Flicek P."/>
            <person name="Guttman M."/>
            <person name="Hubisz M.J."/>
            <person name="Jaffe D.B."/>
            <person name="Jungreis I."/>
            <person name="Kent W.J."/>
            <person name="Kostka D."/>
            <person name="Lara M."/>
            <person name="Martins A.L."/>
            <person name="Massingham T."/>
            <person name="Moltke I."/>
            <person name="Raney B.J."/>
            <person name="Rasmussen M.D."/>
            <person name="Robinson J."/>
            <person name="Stark A."/>
            <person name="Vilella A.J."/>
            <person name="Wen J."/>
            <person name="Xie X."/>
            <person name="Zody M.C."/>
            <person name="Baldwin J."/>
            <person name="Bloom T."/>
            <person name="Chin C.W."/>
            <person name="Heiman D."/>
            <person name="Nicol R."/>
            <person name="Nusbaum C."/>
            <person name="Young S."/>
            <person name="Wilkinson J."/>
            <person name="Worley K.C."/>
            <person name="Kovar C.L."/>
            <person name="Muzny D.M."/>
            <person name="Gibbs R.A."/>
            <person name="Cree A."/>
            <person name="Dihn H.H."/>
            <person name="Fowler G."/>
            <person name="Jhangiani S."/>
            <person name="Joshi V."/>
            <person name="Lee S."/>
            <person name="Lewis L.R."/>
            <person name="Nazareth L.V."/>
            <person name="Okwuonu G."/>
            <person name="Santibanez J."/>
            <person name="Warren W.C."/>
            <person name="Mardis E.R."/>
            <person name="Weinstock G.M."/>
            <person name="Wilson R.K."/>
            <person name="Delehaunty K."/>
            <person name="Dooling D."/>
            <person name="Fronik C."/>
            <person name="Fulton L."/>
            <person name="Fulton B."/>
            <person name="Graves T."/>
            <person name="Minx P."/>
            <person name="Sodergren E."/>
            <person name="Birney E."/>
            <person name="Margulies E.H."/>
            <person name="Herrero J."/>
            <person name="Green E.D."/>
            <person name="Haussler D."/>
            <person name="Siepel A."/>
            <person name="Goldman N."/>
            <person name="Pollard K.S."/>
            <person name="Pedersen J.S."/>
            <person name="Lander E.S."/>
            <person name="Kellis M."/>
        </authorList>
    </citation>
    <scope>NUCLEOTIDE SEQUENCE [LARGE SCALE GENOMIC DNA]</scope>
    <source>
        <strain evidence="15">2N</strain>
    </source>
</reference>
<evidence type="ECO:0000256" key="2">
    <source>
        <dbReference type="ARBA" id="ARBA00022475"/>
    </source>
</evidence>
<feature type="compositionally biased region" description="Basic and acidic residues" evidence="10">
    <location>
        <begin position="221"/>
        <end position="244"/>
    </location>
</feature>
<evidence type="ECO:0000256" key="6">
    <source>
        <dbReference type="ARBA" id="ARBA00023136"/>
    </source>
</evidence>
<dbReference type="OrthoDB" id="10071887at2759"/>
<protein>
    <submittedName>
        <fullName evidence="13">Histamine H4 receptor</fullName>
    </submittedName>
    <submittedName>
        <fullName evidence="14">Histamine receptor H4</fullName>
    </submittedName>
</protein>
<dbReference type="GO" id="GO:0004993">
    <property type="term" value="F:G protein-coupled serotonin receptor activity"/>
    <property type="evidence" value="ECO:0007669"/>
    <property type="project" value="TreeGrafter"/>
</dbReference>
<dbReference type="InterPro" id="IPR000276">
    <property type="entry name" value="GPCR_Rhodpsn"/>
</dbReference>
<dbReference type="STRING" id="10141.ENSCPOP00000001751"/>
<dbReference type="GO" id="GO:0045202">
    <property type="term" value="C:synapse"/>
    <property type="evidence" value="ECO:0007669"/>
    <property type="project" value="TreeGrafter"/>
</dbReference>
<evidence type="ECO:0000256" key="11">
    <source>
        <dbReference type="SAM" id="Phobius"/>
    </source>
</evidence>
<dbReference type="Proteomes" id="UP000005447">
    <property type="component" value="Unassembled WGS sequence"/>
</dbReference>
<reference evidence="14" key="3">
    <citation type="submission" date="2025-05" db="UniProtKB">
        <authorList>
            <consortium name="Ensembl"/>
        </authorList>
    </citation>
    <scope>IDENTIFICATION</scope>
    <source>
        <strain evidence="14">2N</strain>
    </source>
</reference>
<feature type="transmembrane region" description="Helical" evidence="11">
    <location>
        <begin position="129"/>
        <end position="151"/>
    </location>
</feature>
<feature type="transmembrane region" description="Helical" evidence="11">
    <location>
        <begin position="20"/>
        <end position="40"/>
    </location>
</feature>
<dbReference type="GeneTree" id="ENSGT00940000162118"/>
<dbReference type="Pfam" id="PF00001">
    <property type="entry name" value="7tm_1"/>
    <property type="match status" value="1"/>
</dbReference>
<reference evidence="13" key="1">
    <citation type="submission" date="2001-03" db="EMBL/GenBank/DDBJ databases">
        <title>Comparison of human, mouse, rat, and guinea pig histamine H4 receptor suggests substantial species variation.</title>
        <authorList>
            <person name="Liu C."/>
            <person name="Wilson S."/>
            <person name="Kuei C."/>
            <person name="Lovenberg T.W."/>
        </authorList>
    </citation>
    <scope>NUCLEOTIDE SEQUENCE</scope>
</reference>
<keyword evidence="4 11" id="KW-1133">Transmembrane helix</keyword>
<dbReference type="GO" id="GO:0016907">
    <property type="term" value="F:G protein-coupled acetylcholine receptor activity"/>
    <property type="evidence" value="ECO:0007669"/>
    <property type="project" value="TreeGrafter"/>
</dbReference>
<feature type="transmembrane region" description="Helical" evidence="11">
    <location>
        <begin position="305"/>
        <end position="329"/>
    </location>
</feature>
<dbReference type="EMBL" id="AF358858">
    <property type="protein sequence ID" value="AAK97379.1"/>
    <property type="molecule type" value="mRNA"/>
</dbReference>
<dbReference type="InterPro" id="IPR017452">
    <property type="entry name" value="GPCR_Rhodpsn_7TM"/>
</dbReference>
<dbReference type="InterPro" id="IPR008102">
    <property type="entry name" value="Histamine_H4_rcpt"/>
</dbReference>
<dbReference type="GO" id="GO:0043408">
    <property type="term" value="P:regulation of MAPK cascade"/>
    <property type="evidence" value="ECO:0007669"/>
    <property type="project" value="InterPro"/>
</dbReference>
<feature type="transmembrane region" description="Helical" evidence="11">
    <location>
        <begin position="171"/>
        <end position="198"/>
    </location>
</feature>
<keyword evidence="5 9" id="KW-0297">G-protein coupled receptor</keyword>
<evidence type="ECO:0000256" key="4">
    <source>
        <dbReference type="ARBA" id="ARBA00022989"/>
    </source>
</evidence>
<evidence type="ECO:0000256" key="5">
    <source>
        <dbReference type="ARBA" id="ARBA00023040"/>
    </source>
</evidence>
<dbReference type="PRINTS" id="PR01726">
    <property type="entry name" value="HISTAMINEH4R"/>
</dbReference>
<dbReference type="GO" id="GO:0007204">
    <property type="term" value="P:positive regulation of cytosolic calcium ion concentration"/>
    <property type="evidence" value="ECO:0007669"/>
    <property type="project" value="InterPro"/>
</dbReference>
<dbReference type="GeneID" id="100379272"/>
<dbReference type="PRINTS" id="PR00237">
    <property type="entry name" value="GPCRRHODOPSN"/>
</dbReference>
<dbReference type="GO" id="GO:0004969">
    <property type="term" value="F:histamine receptor activity"/>
    <property type="evidence" value="ECO:0007669"/>
    <property type="project" value="Ensembl"/>
</dbReference>
<dbReference type="RefSeq" id="NP_001166218.1">
    <property type="nucleotide sequence ID" value="NM_001172747.1"/>
</dbReference>
<dbReference type="EMBL" id="AAKN02020635">
    <property type="status" value="NOT_ANNOTATED_CDS"/>
    <property type="molecule type" value="Genomic_DNA"/>
</dbReference>
<dbReference type="PROSITE" id="PS50262">
    <property type="entry name" value="G_PROTEIN_RECEP_F1_2"/>
    <property type="match status" value="1"/>
</dbReference>
<keyword evidence="2" id="KW-1003">Cell membrane</keyword>
<evidence type="ECO:0000313" key="14">
    <source>
        <dbReference type="Ensembl" id="ENSCPOP00000001751.2"/>
    </source>
</evidence>
<evidence type="ECO:0000259" key="12">
    <source>
        <dbReference type="PROSITE" id="PS50262"/>
    </source>
</evidence>
<dbReference type="HOGENOM" id="CLU_009579_11_2_1"/>
<keyword evidence="15" id="KW-1185">Reference proteome</keyword>
<comment type="subcellular location">
    <subcellularLocation>
        <location evidence="1">Cell membrane</location>
        <topology evidence="1">Multi-pass membrane protein</topology>
    </subcellularLocation>
</comment>
<dbReference type="GO" id="GO:0030425">
    <property type="term" value="C:dendrite"/>
    <property type="evidence" value="ECO:0007669"/>
    <property type="project" value="TreeGrafter"/>
</dbReference>
<gene>
    <name evidence="14" type="primary">HRH4</name>
</gene>
<dbReference type="SUPFAM" id="SSF81321">
    <property type="entry name" value="Family A G protein-coupled receptor-like"/>
    <property type="match status" value="1"/>
</dbReference>
<feature type="transmembrane region" description="Helical" evidence="11">
    <location>
        <begin position="341"/>
        <end position="361"/>
    </location>
</feature>
<evidence type="ECO:0000256" key="10">
    <source>
        <dbReference type="SAM" id="MobiDB-lite"/>
    </source>
</evidence>
<name>Q91ZY3_CAVPO</name>
<dbReference type="GO" id="GO:0005886">
    <property type="term" value="C:plasma membrane"/>
    <property type="evidence" value="ECO:0007669"/>
    <property type="project" value="UniProtKB-SubCell"/>
</dbReference>
<evidence type="ECO:0000256" key="8">
    <source>
        <dbReference type="ARBA" id="ARBA00023224"/>
    </source>
</evidence>
<dbReference type="KEGG" id="cpoc:100379272"/>
<comment type="similarity">
    <text evidence="9">Belongs to the G-protein coupled receptor 1 family.</text>
</comment>
<dbReference type="VEuPathDB" id="HostDB:ENSCPOG00000001943"/>
<evidence type="ECO:0000256" key="1">
    <source>
        <dbReference type="ARBA" id="ARBA00004651"/>
    </source>
</evidence>
<proteinExistence type="evidence at transcript level"/>
<dbReference type="PROSITE" id="PS00237">
    <property type="entry name" value="G_PROTEIN_RECEP_F1_1"/>
    <property type="match status" value="1"/>
</dbReference>
<keyword evidence="6 11" id="KW-0472">Membrane</keyword>
<dbReference type="PANTHER" id="PTHR24247:SF199">
    <property type="entry name" value="HISTAMINE H4 RECEPTOR"/>
    <property type="match status" value="1"/>
</dbReference>
<evidence type="ECO:0000256" key="7">
    <source>
        <dbReference type="ARBA" id="ARBA00023170"/>
    </source>
</evidence>
<evidence type="ECO:0000256" key="9">
    <source>
        <dbReference type="RuleBase" id="RU000688"/>
    </source>
</evidence>
<dbReference type="OMA" id="CVFWLIT"/>
<dbReference type="GO" id="GO:0007187">
    <property type="term" value="P:G protein-coupled receptor signaling pathway, coupled to cyclic nucleotide second messenger"/>
    <property type="evidence" value="ECO:0007669"/>
    <property type="project" value="TreeGrafter"/>
</dbReference>
<dbReference type="AlphaFoldDB" id="Q91ZY3"/>
<feature type="transmembrane region" description="Helical" evidence="11">
    <location>
        <begin position="52"/>
        <end position="72"/>
    </location>
</feature>
<accession>Q91ZY3</accession>
<evidence type="ECO:0000256" key="3">
    <source>
        <dbReference type="ARBA" id="ARBA00022692"/>
    </source>
</evidence>
<dbReference type="GO" id="GO:0007197">
    <property type="term" value="P:adenylate cyclase-inhibiting G protein-coupled acetylcholine receptor signaling pathway"/>
    <property type="evidence" value="ECO:0007669"/>
    <property type="project" value="TreeGrafter"/>
</dbReference>
<keyword evidence="8 9" id="KW-0807">Transducer</keyword>